<keyword evidence="1" id="KW-1133">Transmembrane helix</keyword>
<evidence type="ECO:0000313" key="3">
    <source>
        <dbReference type="Proteomes" id="UP000645257"/>
    </source>
</evidence>
<evidence type="ECO:0000256" key="1">
    <source>
        <dbReference type="SAM" id="Phobius"/>
    </source>
</evidence>
<feature type="transmembrane region" description="Helical" evidence="1">
    <location>
        <begin position="62"/>
        <end position="83"/>
    </location>
</feature>
<reference evidence="2" key="2">
    <citation type="submission" date="2020-09" db="EMBL/GenBank/DDBJ databases">
        <authorList>
            <person name="Sun Q."/>
            <person name="Kim S."/>
        </authorList>
    </citation>
    <scope>NUCLEOTIDE SEQUENCE</scope>
    <source>
        <strain evidence="2">KCTC 32182</strain>
    </source>
</reference>
<dbReference type="EMBL" id="BMYX01000007">
    <property type="protein sequence ID" value="GGY13477.1"/>
    <property type="molecule type" value="Genomic_DNA"/>
</dbReference>
<dbReference type="AlphaFoldDB" id="A0A918U9G8"/>
<keyword evidence="1" id="KW-0812">Transmembrane</keyword>
<comment type="caution">
    <text evidence="2">The sequence shown here is derived from an EMBL/GenBank/DDBJ whole genome shotgun (WGS) entry which is preliminary data.</text>
</comment>
<gene>
    <name evidence="2" type="ORF">GCM10011289_15990</name>
</gene>
<proteinExistence type="predicted"/>
<keyword evidence="3" id="KW-1185">Reference proteome</keyword>
<reference evidence="2" key="1">
    <citation type="journal article" date="2014" name="Int. J. Syst. Evol. Microbiol.">
        <title>Complete genome sequence of Corynebacterium casei LMG S-19264T (=DSM 44701T), isolated from a smear-ripened cheese.</title>
        <authorList>
            <consortium name="US DOE Joint Genome Institute (JGI-PGF)"/>
            <person name="Walter F."/>
            <person name="Albersmeier A."/>
            <person name="Kalinowski J."/>
            <person name="Ruckert C."/>
        </authorList>
    </citation>
    <scope>NUCLEOTIDE SEQUENCE</scope>
    <source>
        <strain evidence="2">KCTC 32182</strain>
    </source>
</reference>
<sequence length="89" mass="9568">MSDRFLDLAPPGLVWFAVGLPLSVLLLLCALMYFRGARERRWLAQGADPREAGRRATRETKAVGLVSVLSLALAILALLGRVLGAVPSP</sequence>
<dbReference type="Proteomes" id="UP000645257">
    <property type="component" value="Unassembled WGS sequence"/>
</dbReference>
<name>A0A918U9G8_9NEIS</name>
<feature type="transmembrane region" description="Helical" evidence="1">
    <location>
        <begin position="12"/>
        <end position="34"/>
    </location>
</feature>
<evidence type="ECO:0000313" key="2">
    <source>
        <dbReference type="EMBL" id="GGY13477.1"/>
    </source>
</evidence>
<protein>
    <submittedName>
        <fullName evidence="2">Uncharacterized protein</fullName>
    </submittedName>
</protein>
<accession>A0A918U9G8</accession>
<dbReference type="RefSeq" id="WP_189533069.1">
    <property type="nucleotide sequence ID" value="NZ_BMYX01000007.1"/>
</dbReference>
<keyword evidence="1" id="KW-0472">Membrane</keyword>
<organism evidence="2 3">
    <name type="scientific">Paludibacterium paludis</name>
    <dbReference type="NCBI Taxonomy" id="1225769"/>
    <lineage>
        <taxon>Bacteria</taxon>
        <taxon>Pseudomonadati</taxon>
        <taxon>Pseudomonadota</taxon>
        <taxon>Betaproteobacteria</taxon>
        <taxon>Neisseriales</taxon>
        <taxon>Chromobacteriaceae</taxon>
        <taxon>Paludibacterium</taxon>
    </lineage>
</organism>